<name>A0A8J4FX54_9CHLO</name>
<comment type="caution">
    <text evidence="1">The sequence shown here is derived from an EMBL/GenBank/DDBJ whole genome shotgun (WGS) entry which is preliminary data.</text>
</comment>
<protein>
    <submittedName>
        <fullName evidence="1">Uncharacterized protein</fullName>
    </submittedName>
</protein>
<evidence type="ECO:0000313" key="2">
    <source>
        <dbReference type="Proteomes" id="UP000747110"/>
    </source>
</evidence>
<dbReference type="AlphaFoldDB" id="A0A8J4FX54"/>
<dbReference type="Proteomes" id="UP000747110">
    <property type="component" value="Unassembled WGS sequence"/>
</dbReference>
<keyword evidence="2" id="KW-1185">Reference proteome</keyword>
<reference evidence="1" key="1">
    <citation type="journal article" date="2021" name="Proc. Natl. Acad. Sci. U.S.A.">
        <title>Three genomes in the algal genus Volvox reveal the fate of a haploid sex-determining region after a transition to homothallism.</title>
        <authorList>
            <person name="Yamamoto K."/>
            <person name="Hamaji T."/>
            <person name="Kawai-Toyooka H."/>
            <person name="Matsuzaki R."/>
            <person name="Takahashi F."/>
            <person name="Nishimura Y."/>
            <person name="Kawachi M."/>
            <person name="Noguchi H."/>
            <person name="Minakuchi Y."/>
            <person name="Umen J.G."/>
            <person name="Toyoda A."/>
            <person name="Nozaki H."/>
        </authorList>
    </citation>
    <scope>NUCLEOTIDE SEQUENCE</scope>
    <source>
        <strain evidence="1">NIES-3786</strain>
    </source>
</reference>
<gene>
    <name evidence="1" type="ORF">Vretifemale_17931</name>
</gene>
<dbReference type="OrthoDB" id="289721at2759"/>
<dbReference type="EMBL" id="BNCP01000055">
    <property type="protein sequence ID" value="GIL90289.1"/>
    <property type="molecule type" value="Genomic_DNA"/>
</dbReference>
<organism evidence="1 2">
    <name type="scientific">Volvox reticuliferus</name>
    <dbReference type="NCBI Taxonomy" id="1737510"/>
    <lineage>
        <taxon>Eukaryota</taxon>
        <taxon>Viridiplantae</taxon>
        <taxon>Chlorophyta</taxon>
        <taxon>core chlorophytes</taxon>
        <taxon>Chlorophyceae</taxon>
        <taxon>CS clade</taxon>
        <taxon>Chlamydomonadales</taxon>
        <taxon>Volvocaceae</taxon>
        <taxon>Volvox</taxon>
    </lineage>
</organism>
<proteinExistence type="predicted"/>
<evidence type="ECO:0000313" key="1">
    <source>
        <dbReference type="EMBL" id="GIL90289.1"/>
    </source>
</evidence>
<sequence>MYIFLCTCPNINHASQCLTPPACRSPKAYLLAAIKMHWYLHCLPGNLSRDPRVALSAIQSGICYMVALVRSRTDSEATNRRFGPGCRCNVSSCHVRVTAAAIDIF</sequence>
<feature type="non-terminal residue" evidence="1">
    <location>
        <position position="1"/>
    </location>
</feature>
<accession>A0A8J4FX54</accession>